<dbReference type="AlphaFoldDB" id="A0A0F9RPI8"/>
<evidence type="ECO:0000313" key="1">
    <source>
        <dbReference type="EMBL" id="KKN56634.1"/>
    </source>
</evidence>
<accession>A0A0F9RPI8</accession>
<protein>
    <submittedName>
        <fullName evidence="1">Uncharacterized protein</fullName>
    </submittedName>
</protein>
<gene>
    <name evidence="1" type="ORF">LCGC14_0570460</name>
</gene>
<organism evidence="1">
    <name type="scientific">marine sediment metagenome</name>
    <dbReference type="NCBI Taxonomy" id="412755"/>
    <lineage>
        <taxon>unclassified sequences</taxon>
        <taxon>metagenomes</taxon>
        <taxon>ecological metagenomes</taxon>
    </lineage>
</organism>
<proteinExistence type="predicted"/>
<dbReference type="EMBL" id="LAZR01000836">
    <property type="protein sequence ID" value="KKN56634.1"/>
    <property type="molecule type" value="Genomic_DNA"/>
</dbReference>
<name>A0A0F9RPI8_9ZZZZ</name>
<reference evidence="1" key="1">
    <citation type="journal article" date="2015" name="Nature">
        <title>Complex archaea that bridge the gap between prokaryotes and eukaryotes.</title>
        <authorList>
            <person name="Spang A."/>
            <person name="Saw J.H."/>
            <person name="Jorgensen S.L."/>
            <person name="Zaremba-Niedzwiedzka K."/>
            <person name="Martijn J."/>
            <person name="Lind A.E."/>
            <person name="van Eijk R."/>
            <person name="Schleper C."/>
            <person name="Guy L."/>
            <person name="Ettema T.J."/>
        </authorList>
    </citation>
    <scope>NUCLEOTIDE SEQUENCE</scope>
</reference>
<sequence>MAANSKYRGHNIIYKNDRWLYANNGESTIGNERPCGHCRKVRTKEGHDYCLGLLSNVMNACCGHGVEDKTYVQFWNKDIIRNKKAIEWIKRNVKTKRSGK</sequence>
<comment type="caution">
    <text evidence="1">The sequence shown here is derived from an EMBL/GenBank/DDBJ whole genome shotgun (WGS) entry which is preliminary data.</text>
</comment>